<dbReference type="AlphaFoldDB" id="W4LD25"/>
<dbReference type="Proteomes" id="UP000019141">
    <property type="component" value="Unassembled WGS sequence"/>
</dbReference>
<keyword evidence="1" id="KW-0175">Coiled coil</keyword>
<evidence type="ECO:0000313" key="3">
    <source>
        <dbReference type="Proteomes" id="UP000019141"/>
    </source>
</evidence>
<reference evidence="2 3" key="1">
    <citation type="journal article" date="2014" name="Nature">
        <title>An environmental bacterial taxon with a large and distinct metabolic repertoire.</title>
        <authorList>
            <person name="Wilson M.C."/>
            <person name="Mori T."/>
            <person name="Ruckert C."/>
            <person name="Uria A.R."/>
            <person name="Helf M.J."/>
            <person name="Takada K."/>
            <person name="Gernert C."/>
            <person name="Steffens U.A."/>
            <person name="Heycke N."/>
            <person name="Schmitt S."/>
            <person name="Rinke C."/>
            <person name="Helfrich E.J."/>
            <person name="Brachmann A.O."/>
            <person name="Gurgui C."/>
            <person name="Wakimoto T."/>
            <person name="Kracht M."/>
            <person name="Crusemann M."/>
            <person name="Hentschel U."/>
            <person name="Abe I."/>
            <person name="Matsunaga S."/>
            <person name="Kalinowski J."/>
            <person name="Takeyama H."/>
            <person name="Piel J."/>
        </authorList>
    </citation>
    <scope>NUCLEOTIDE SEQUENCE [LARGE SCALE GENOMIC DNA]</scope>
    <source>
        <strain evidence="3">TSY1</strain>
    </source>
</reference>
<comment type="caution">
    <text evidence="2">The sequence shown here is derived from an EMBL/GenBank/DDBJ whole genome shotgun (WGS) entry which is preliminary data.</text>
</comment>
<sequence length="200" mass="22962">MHSDTINEICLQFAKARKQFGKRRLKWRSRKQSLGWIPFKVRAIKLIDDAVIYLGRAFRLWLSREVEGKIKTGCFAQDARGRWYISLQCEMADEPQLGLPLDEMGIDLGLKDQIACSDGVKHSRENLTRTYADQLAKAQRARKKKRVSALQAKIKNVRRDWTHKATTEIVNRSPFLYVGDASSSKLAKTKMAKSTYDAGW</sequence>
<dbReference type="EMBL" id="AZHW01000868">
    <property type="protein sequence ID" value="ETW95819.1"/>
    <property type="molecule type" value="Genomic_DNA"/>
</dbReference>
<organism evidence="2 3">
    <name type="scientific">Entotheonella factor</name>
    <dbReference type="NCBI Taxonomy" id="1429438"/>
    <lineage>
        <taxon>Bacteria</taxon>
        <taxon>Pseudomonadati</taxon>
        <taxon>Nitrospinota/Tectimicrobiota group</taxon>
        <taxon>Candidatus Tectimicrobiota</taxon>
        <taxon>Candidatus Entotheonellia</taxon>
        <taxon>Candidatus Entotheonellales</taxon>
        <taxon>Candidatus Entotheonellaceae</taxon>
        <taxon>Candidatus Entotheonella</taxon>
    </lineage>
</organism>
<name>W4LD25_ENTF1</name>
<evidence type="ECO:0000313" key="2">
    <source>
        <dbReference type="EMBL" id="ETW95819.1"/>
    </source>
</evidence>
<gene>
    <name evidence="2" type="ORF">ETSY1_29085</name>
</gene>
<accession>W4LD25</accession>
<proteinExistence type="predicted"/>
<dbReference type="HOGENOM" id="CLU_1364090_0_0_7"/>
<evidence type="ECO:0000256" key="1">
    <source>
        <dbReference type="SAM" id="Coils"/>
    </source>
</evidence>
<keyword evidence="3" id="KW-1185">Reference proteome</keyword>
<feature type="coiled-coil region" evidence="1">
    <location>
        <begin position="124"/>
        <end position="160"/>
    </location>
</feature>
<protein>
    <submittedName>
        <fullName evidence="2">Uncharacterized protein</fullName>
    </submittedName>
</protein>